<reference evidence="1" key="2">
    <citation type="journal article" date="2015" name="Fish Shellfish Immunol.">
        <title>Early steps in the European eel (Anguilla anguilla)-Vibrio vulnificus interaction in the gills: Role of the RtxA13 toxin.</title>
        <authorList>
            <person name="Callol A."/>
            <person name="Pajuelo D."/>
            <person name="Ebbesson L."/>
            <person name="Teles M."/>
            <person name="MacKenzie S."/>
            <person name="Amaro C."/>
        </authorList>
    </citation>
    <scope>NUCLEOTIDE SEQUENCE</scope>
</reference>
<proteinExistence type="predicted"/>
<evidence type="ECO:0000313" key="1">
    <source>
        <dbReference type="EMBL" id="JAH18215.1"/>
    </source>
</evidence>
<name>A0A0E9QPP2_ANGAN</name>
<organism evidence="1">
    <name type="scientific">Anguilla anguilla</name>
    <name type="common">European freshwater eel</name>
    <name type="synonym">Muraena anguilla</name>
    <dbReference type="NCBI Taxonomy" id="7936"/>
    <lineage>
        <taxon>Eukaryota</taxon>
        <taxon>Metazoa</taxon>
        <taxon>Chordata</taxon>
        <taxon>Craniata</taxon>
        <taxon>Vertebrata</taxon>
        <taxon>Euteleostomi</taxon>
        <taxon>Actinopterygii</taxon>
        <taxon>Neopterygii</taxon>
        <taxon>Teleostei</taxon>
        <taxon>Anguilliformes</taxon>
        <taxon>Anguillidae</taxon>
        <taxon>Anguilla</taxon>
    </lineage>
</organism>
<dbReference type="AlphaFoldDB" id="A0A0E9QPP2"/>
<accession>A0A0E9QPP2</accession>
<protein>
    <submittedName>
        <fullName evidence="1">Uncharacterized protein</fullName>
    </submittedName>
</protein>
<dbReference type="EMBL" id="GBXM01087313">
    <property type="protein sequence ID" value="JAH21264.1"/>
    <property type="molecule type" value="Transcribed_RNA"/>
</dbReference>
<sequence>MFACSLSHLSGMQTMHE</sequence>
<reference evidence="1" key="1">
    <citation type="submission" date="2014-11" db="EMBL/GenBank/DDBJ databases">
        <authorList>
            <person name="Amaro Gonzalez C."/>
        </authorList>
    </citation>
    <scope>NUCLEOTIDE SEQUENCE</scope>
</reference>
<dbReference type="EMBL" id="GBXM01090362">
    <property type="protein sequence ID" value="JAH18215.1"/>
    <property type="molecule type" value="Transcribed_RNA"/>
</dbReference>